<dbReference type="InterPro" id="IPR036098">
    <property type="entry name" value="Thymidylate_synthase_ThyX_sf"/>
</dbReference>
<dbReference type="GO" id="GO:0050797">
    <property type="term" value="F:thymidylate synthase (FAD) activity"/>
    <property type="evidence" value="ECO:0007669"/>
    <property type="project" value="UniProtKB-UniRule"/>
</dbReference>
<dbReference type="Proteomes" id="UP000187408">
    <property type="component" value="Unassembled WGS sequence"/>
</dbReference>
<sequence length="197" mass="22897">MRIILLDANIPDLDIEERELEKHIFFTFLVDGISRACSHQLVRHRPASYSQQSQRYVSMKDFPYVKPESLKDKFILYENKKISFDDVMSFLGDVYEAFIEAGVPKEDARFVLPNACATRIVFTMNSKELIHFLKLRTCNRAQWEIREMAIRMLKLLREKMPEIFDRVGPGCFMTGVCPEGGKTCGKQPEVVSFFENL</sequence>
<dbReference type="STRING" id="1914305.BLW93_04635"/>
<dbReference type="EMBL" id="MOEN01000013">
    <property type="protein sequence ID" value="OMH40583.1"/>
    <property type="molecule type" value="Genomic_DNA"/>
</dbReference>
<dbReference type="GO" id="GO:0050660">
    <property type="term" value="F:flavin adenine dinucleotide binding"/>
    <property type="evidence" value="ECO:0007669"/>
    <property type="project" value="UniProtKB-UniRule"/>
</dbReference>
<dbReference type="OrthoDB" id="9780625at2"/>
<organism evidence="2 3">
    <name type="scientific">Desulfurobacterium indicum</name>
    <dbReference type="NCBI Taxonomy" id="1914305"/>
    <lineage>
        <taxon>Bacteria</taxon>
        <taxon>Pseudomonadati</taxon>
        <taxon>Aquificota</taxon>
        <taxon>Aquificia</taxon>
        <taxon>Desulfurobacteriales</taxon>
        <taxon>Desulfurobacteriaceae</taxon>
        <taxon>Desulfurobacterium</taxon>
    </lineage>
</organism>
<dbReference type="PANTHER" id="PTHR34934:SF1">
    <property type="entry name" value="FLAVIN-DEPENDENT THYMIDYLATE SYNTHASE"/>
    <property type="match status" value="1"/>
</dbReference>
<name>A0A1R1MLE6_9BACT</name>
<dbReference type="GO" id="GO:0006231">
    <property type="term" value="P:dTMP biosynthetic process"/>
    <property type="evidence" value="ECO:0007669"/>
    <property type="project" value="UniProtKB-UniRule"/>
</dbReference>
<dbReference type="Gene3D" id="3.30.1360.170">
    <property type="match status" value="1"/>
</dbReference>
<dbReference type="SUPFAM" id="SSF69796">
    <property type="entry name" value="Thymidylate synthase-complementing protein Thy1"/>
    <property type="match status" value="1"/>
</dbReference>
<protein>
    <recommendedName>
        <fullName evidence="1">FAD-dependent thymidylate synthase</fullName>
        <ecNumber evidence="1">2.1.1.148</ecNumber>
    </recommendedName>
</protein>
<dbReference type="CDD" id="cd20175">
    <property type="entry name" value="ThyX"/>
    <property type="match status" value="1"/>
</dbReference>
<dbReference type="InterPro" id="IPR003669">
    <property type="entry name" value="Thymidylate_synthase_ThyX"/>
</dbReference>
<dbReference type="PANTHER" id="PTHR34934">
    <property type="entry name" value="FLAVIN-DEPENDENT THYMIDYLATE SYNTHASE"/>
    <property type="match status" value="1"/>
</dbReference>
<evidence type="ECO:0000256" key="1">
    <source>
        <dbReference type="NCBIfam" id="TIGR02170"/>
    </source>
</evidence>
<accession>A0A1R1MLE6</accession>
<evidence type="ECO:0000313" key="2">
    <source>
        <dbReference type="EMBL" id="OMH40583.1"/>
    </source>
</evidence>
<dbReference type="RefSeq" id="WP_076712938.1">
    <property type="nucleotide sequence ID" value="NZ_MOEN01000013.1"/>
</dbReference>
<dbReference type="AlphaFoldDB" id="A0A1R1MLE6"/>
<dbReference type="NCBIfam" id="TIGR02170">
    <property type="entry name" value="thyX"/>
    <property type="match status" value="1"/>
</dbReference>
<proteinExistence type="predicted"/>
<dbReference type="Pfam" id="PF02511">
    <property type="entry name" value="Thy1"/>
    <property type="match status" value="1"/>
</dbReference>
<reference evidence="2 3" key="1">
    <citation type="submission" date="2016-10" db="EMBL/GenBank/DDBJ databases">
        <title>Genome sequence of a sulfur-reducing bacterium Desulfurobacterium indicum K6013.</title>
        <authorList>
            <person name="Cao J."/>
            <person name="Shao Z."/>
            <person name="Alain K."/>
            <person name="Jebbar M."/>
        </authorList>
    </citation>
    <scope>NUCLEOTIDE SEQUENCE [LARGE SCALE GENOMIC DNA]</scope>
    <source>
        <strain evidence="2 3">K6013</strain>
    </source>
</reference>
<keyword evidence="3" id="KW-1185">Reference proteome</keyword>
<dbReference type="GO" id="GO:0070402">
    <property type="term" value="F:NADPH binding"/>
    <property type="evidence" value="ECO:0007669"/>
    <property type="project" value="TreeGrafter"/>
</dbReference>
<dbReference type="EC" id="2.1.1.148" evidence="1"/>
<gene>
    <name evidence="2" type="ORF">BLW93_04635</name>
</gene>
<evidence type="ECO:0000313" key="3">
    <source>
        <dbReference type="Proteomes" id="UP000187408"/>
    </source>
</evidence>
<dbReference type="GO" id="GO:0004799">
    <property type="term" value="F:thymidylate synthase activity"/>
    <property type="evidence" value="ECO:0007669"/>
    <property type="project" value="TreeGrafter"/>
</dbReference>
<comment type="caution">
    <text evidence="2">The sequence shown here is derived from an EMBL/GenBank/DDBJ whole genome shotgun (WGS) entry which is preliminary data.</text>
</comment>
<dbReference type="PROSITE" id="PS51331">
    <property type="entry name" value="THYX"/>
    <property type="match status" value="1"/>
</dbReference>